<gene>
    <name evidence="1" type="ORF">J2X09_001677</name>
</gene>
<comment type="caution">
    <text evidence="1">The sequence shown here is derived from an EMBL/GenBank/DDBJ whole genome shotgun (WGS) entry which is preliminary data.</text>
</comment>
<protein>
    <submittedName>
        <fullName evidence="1">Uncharacterized protein</fullName>
    </submittedName>
</protein>
<dbReference type="Pfam" id="PF18143">
    <property type="entry name" value="HAD_SAK_2"/>
    <property type="match status" value="1"/>
</dbReference>
<accession>A0ABU1V934</accession>
<name>A0ABU1V934_9BURK</name>
<organism evidence="1 2">
    <name type="scientific">Hydrogenophaga laconesensis</name>
    <dbReference type="NCBI Taxonomy" id="1805971"/>
    <lineage>
        <taxon>Bacteria</taxon>
        <taxon>Pseudomonadati</taxon>
        <taxon>Pseudomonadota</taxon>
        <taxon>Betaproteobacteria</taxon>
        <taxon>Burkholderiales</taxon>
        <taxon>Comamonadaceae</taxon>
        <taxon>Hydrogenophaga</taxon>
    </lineage>
</organism>
<evidence type="ECO:0000313" key="2">
    <source>
        <dbReference type="Proteomes" id="UP001265550"/>
    </source>
</evidence>
<reference evidence="1 2" key="1">
    <citation type="submission" date="2023-07" db="EMBL/GenBank/DDBJ databases">
        <title>Sorghum-associated microbial communities from plants grown in Nebraska, USA.</title>
        <authorList>
            <person name="Schachtman D."/>
        </authorList>
    </citation>
    <scope>NUCLEOTIDE SEQUENCE [LARGE SCALE GENOMIC DNA]</scope>
    <source>
        <strain evidence="1 2">BE240</strain>
    </source>
</reference>
<keyword evidence="2" id="KW-1185">Reference proteome</keyword>
<evidence type="ECO:0000313" key="1">
    <source>
        <dbReference type="EMBL" id="MDR7093945.1"/>
    </source>
</evidence>
<dbReference type="RefSeq" id="WP_204732198.1">
    <property type="nucleotide sequence ID" value="NZ_JAVDWE010000003.1"/>
</dbReference>
<dbReference type="Proteomes" id="UP001265550">
    <property type="component" value="Unassembled WGS sequence"/>
</dbReference>
<proteinExistence type="predicted"/>
<sequence length="181" mass="20192">MTSAIRPSKLPGPAATLPRGYGGPLLYLDYDGVLHHHNVLWHPKRGPYDGHPGFQLFEHVALLEQLLDPFPEVQVVLSTAWVRRYGVYATAKRLSPKLRSRVVGATFHSKMDEAEFAAKPRGQQVLEDVMRRKPSKWVALDDVDEGWPLERSHVFITDECFGLGAPAAANSVRAVLQRAFG</sequence>
<dbReference type="EMBL" id="JAVDWE010000003">
    <property type="protein sequence ID" value="MDR7093945.1"/>
    <property type="molecule type" value="Genomic_DNA"/>
</dbReference>